<dbReference type="EMBL" id="JAKXMK010000004">
    <property type="protein sequence ID" value="MCH6165151.1"/>
    <property type="molecule type" value="Genomic_DNA"/>
</dbReference>
<evidence type="ECO:0000313" key="1">
    <source>
        <dbReference type="EMBL" id="MCH6165151.1"/>
    </source>
</evidence>
<dbReference type="RefSeq" id="WP_241035183.1">
    <property type="nucleotide sequence ID" value="NZ_BAAAJF010000018.1"/>
</dbReference>
<gene>
    <name evidence="1" type="ORF">MMF94_05600</name>
</gene>
<protein>
    <recommendedName>
        <fullName evidence="3">RHIM domain-containing protein</fullName>
    </recommendedName>
</protein>
<sequence length="151" mass="15859">MDPVTLVVTAVALGASAGLTETASSAIKDAYAGLKRLLSHRQVDLSGIERRPNSTAQRDALRETLADTNIVDQELLDAAELMTDAVAAYRPDAADVVGVDLKDVRTEFIRVRSISSSGSGFRGANLTVDGGVDIGDVRAGHLEGDADPPER</sequence>
<dbReference type="Proteomes" id="UP001299970">
    <property type="component" value="Unassembled WGS sequence"/>
</dbReference>
<keyword evidence="2" id="KW-1185">Reference proteome</keyword>
<name>A0ABS9T9D3_9PSEU</name>
<evidence type="ECO:0008006" key="3">
    <source>
        <dbReference type="Google" id="ProtNLM"/>
    </source>
</evidence>
<accession>A0ABS9T9D3</accession>
<comment type="caution">
    <text evidence="1">The sequence shown here is derived from an EMBL/GenBank/DDBJ whole genome shotgun (WGS) entry which is preliminary data.</text>
</comment>
<reference evidence="1 2" key="1">
    <citation type="submission" date="2022-03" db="EMBL/GenBank/DDBJ databases">
        <title>Pseudonocardia alaer sp. nov., a novel actinomycete isolated from reed forest soil.</title>
        <authorList>
            <person name="Wang L."/>
        </authorList>
    </citation>
    <scope>NUCLEOTIDE SEQUENCE [LARGE SCALE GENOMIC DNA]</scope>
    <source>
        <strain evidence="1 2">Y-16303</strain>
    </source>
</reference>
<evidence type="ECO:0000313" key="2">
    <source>
        <dbReference type="Proteomes" id="UP001299970"/>
    </source>
</evidence>
<proteinExistence type="predicted"/>
<organism evidence="1 2">
    <name type="scientific">Pseudonocardia alaniniphila</name>
    <dbReference type="NCBI Taxonomy" id="75291"/>
    <lineage>
        <taxon>Bacteria</taxon>
        <taxon>Bacillati</taxon>
        <taxon>Actinomycetota</taxon>
        <taxon>Actinomycetes</taxon>
        <taxon>Pseudonocardiales</taxon>
        <taxon>Pseudonocardiaceae</taxon>
        <taxon>Pseudonocardia</taxon>
    </lineage>
</organism>